<dbReference type="InterPro" id="IPR036736">
    <property type="entry name" value="ACP-like_sf"/>
</dbReference>
<dbReference type="SUPFAM" id="SSF51735">
    <property type="entry name" value="NAD(P)-binding Rossmann-fold domains"/>
    <property type="match status" value="2"/>
</dbReference>
<dbReference type="PANTHER" id="PTHR43775:SF51">
    <property type="entry name" value="INACTIVE PHENOLPHTHIOCEROL SYNTHESIS POLYKETIDE SYNTHASE TYPE I PKS1-RELATED"/>
    <property type="match status" value="1"/>
</dbReference>
<dbReference type="InterPro" id="IPR014043">
    <property type="entry name" value="Acyl_transferase_dom"/>
</dbReference>
<feature type="region of interest" description="Disordered" evidence="7">
    <location>
        <begin position="1604"/>
        <end position="1647"/>
    </location>
</feature>
<name>A0ABT0URU0_9ACTN</name>
<reference evidence="10" key="1">
    <citation type="submission" date="2022-06" db="EMBL/GenBank/DDBJ databases">
        <title>Genome public.</title>
        <authorList>
            <person name="Sun Q."/>
        </authorList>
    </citation>
    <scope>NUCLEOTIDE SEQUENCE</scope>
    <source>
        <strain evidence="10">CWNU-1</strain>
    </source>
</reference>
<dbReference type="InterPro" id="IPR050091">
    <property type="entry name" value="PKS_NRPS_Biosynth_Enz"/>
</dbReference>
<dbReference type="SUPFAM" id="SSF52151">
    <property type="entry name" value="FabD/lysophospholipase-like"/>
    <property type="match status" value="1"/>
</dbReference>
<dbReference type="InterPro" id="IPR020806">
    <property type="entry name" value="PKS_PP-bd"/>
</dbReference>
<dbReference type="Pfam" id="PF02801">
    <property type="entry name" value="Ketoacyl-synt_C"/>
    <property type="match status" value="1"/>
</dbReference>
<dbReference type="SMART" id="SM00822">
    <property type="entry name" value="PKS_KR"/>
    <property type="match status" value="1"/>
</dbReference>
<keyword evidence="3" id="KW-0808">Transferase</keyword>
<dbReference type="Gene3D" id="1.10.1200.10">
    <property type="entry name" value="ACP-like"/>
    <property type="match status" value="1"/>
</dbReference>
<dbReference type="InterPro" id="IPR006162">
    <property type="entry name" value="Ppantetheine_attach_site"/>
</dbReference>
<dbReference type="InterPro" id="IPR018201">
    <property type="entry name" value="Ketoacyl_synth_AS"/>
</dbReference>
<dbReference type="Gene3D" id="3.30.70.3290">
    <property type="match status" value="1"/>
</dbReference>
<comment type="caution">
    <text evidence="10">The sequence shown here is derived from an EMBL/GenBank/DDBJ whole genome shotgun (WGS) entry which is preliminary data.</text>
</comment>
<dbReference type="InterPro" id="IPR032821">
    <property type="entry name" value="PKS_assoc"/>
</dbReference>
<evidence type="ECO:0000259" key="9">
    <source>
        <dbReference type="PROSITE" id="PS52004"/>
    </source>
</evidence>
<dbReference type="InterPro" id="IPR009081">
    <property type="entry name" value="PP-bd_ACP"/>
</dbReference>
<keyword evidence="4" id="KW-0045">Antibiotic biosynthesis</keyword>
<evidence type="ECO:0000259" key="8">
    <source>
        <dbReference type="PROSITE" id="PS50075"/>
    </source>
</evidence>
<dbReference type="InterPro" id="IPR020841">
    <property type="entry name" value="PKS_Beta-ketoAc_synthase_dom"/>
</dbReference>
<dbReference type="SUPFAM" id="SSF53901">
    <property type="entry name" value="Thiolase-like"/>
    <property type="match status" value="1"/>
</dbReference>
<keyword evidence="5" id="KW-0511">Multifunctional enzyme</keyword>
<dbReference type="InterPro" id="IPR057326">
    <property type="entry name" value="KR_dom"/>
</dbReference>
<dbReference type="InterPro" id="IPR013968">
    <property type="entry name" value="PKS_KR"/>
</dbReference>
<gene>
    <name evidence="10" type="ORF">NBG84_16910</name>
</gene>
<dbReference type="InterPro" id="IPR016039">
    <property type="entry name" value="Thiolase-like"/>
</dbReference>
<evidence type="ECO:0000256" key="7">
    <source>
        <dbReference type="SAM" id="MobiDB-lite"/>
    </source>
</evidence>
<evidence type="ECO:0000256" key="4">
    <source>
        <dbReference type="ARBA" id="ARBA00023194"/>
    </source>
</evidence>
<dbReference type="Gene3D" id="3.40.47.10">
    <property type="match status" value="1"/>
</dbReference>
<dbReference type="PROSITE" id="PS50075">
    <property type="entry name" value="CARRIER"/>
    <property type="match status" value="1"/>
</dbReference>
<feature type="domain" description="Carrier" evidence="8">
    <location>
        <begin position="1473"/>
        <end position="1548"/>
    </location>
</feature>
<dbReference type="PROSITE" id="PS00012">
    <property type="entry name" value="PHOSPHOPANTETHEINE"/>
    <property type="match status" value="1"/>
</dbReference>
<keyword evidence="11" id="KW-1185">Reference proteome</keyword>
<dbReference type="Gene3D" id="3.40.366.10">
    <property type="entry name" value="Malonyl-Coenzyme A Acyl Carrier Protein, domain 2"/>
    <property type="match status" value="1"/>
</dbReference>
<proteinExistence type="predicted"/>
<organism evidence="10 11">
    <name type="scientific">Streptomyces albipurpureus</name>
    <dbReference type="NCBI Taxonomy" id="2897419"/>
    <lineage>
        <taxon>Bacteria</taxon>
        <taxon>Bacillati</taxon>
        <taxon>Actinomycetota</taxon>
        <taxon>Actinomycetes</taxon>
        <taxon>Kitasatosporales</taxon>
        <taxon>Streptomycetaceae</taxon>
        <taxon>Streptomyces</taxon>
    </lineage>
</organism>
<dbReference type="Gene3D" id="6.10.140.1830">
    <property type="match status" value="1"/>
</dbReference>
<dbReference type="EMBL" id="JAMQAW010000012">
    <property type="protein sequence ID" value="MCM2389951.1"/>
    <property type="molecule type" value="Genomic_DNA"/>
</dbReference>
<evidence type="ECO:0000256" key="3">
    <source>
        <dbReference type="ARBA" id="ARBA00022679"/>
    </source>
</evidence>
<keyword evidence="6" id="KW-0012">Acyltransferase</keyword>
<dbReference type="InterPro" id="IPR041618">
    <property type="entry name" value="PKS_DE"/>
</dbReference>
<evidence type="ECO:0000313" key="11">
    <source>
        <dbReference type="Proteomes" id="UP001431429"/>
    </source>
</evidence>
<dbReference type="Pfam" id="PF08659">
    <property type="entry name" value="KR"/>
    <property type="match status" value="1"/>
</dbReference>
<evidence type="ECO:0000256" key="1">
    <source>
        <dbReference type="ARBA" id="ARBA00022450"/>
    </source>
</evidence>
<dbReference type="InterPro" id="IPR001227">
    <property type="entry name" value="Ac_transferase_dom_sf"/>
</dbReference>
<dbReference type="Pfam" id="PF00698">
    <property type="entry name" value="Acyl_transf_1"/>
    <property type="match status" value="1"/>
</dbReference>
<keyword evidence="1" id="KW-0596">Phosphopantetheine</keyword>
<feature type="domain" description="Ketosynthase family 3 (KS3)" evidence="9">
    <location>
        <begin position="1"/>
        <end position="411"/>
    </location>
</feature>
<dbReference type="CDD" id="cd08952">
    <property type="entry name" value="KR_1_SDR_x"/>
    <property type="match status" value="1"/>
</dbReference>
<dbReference type="InterPro" id="IPR016036">
    <property type="entry name" value="Malonyl_transacylase_ACP-bd"/>
</dbReference>
<dbReference type="SMART" id="SM00825">
    <property type="entry name" value="PKS_KS"/>
    <property type="match status" value="1"/>
</dbReference>
<dbReference type="SUPFAM" id="SSF47336">
    <property type="entry name" value="ACP-like"/>
    <property type="match status" value="1"/>
</dbReference>
<dbReference type="Pfam" id="PF00550">
    <property type="entry name" value="PP-binding"/>
    <property type="match status" value="1"/>
</dbReference>
<dbReference type="Pfam" id="PF00109">
    <property type="entry name" value="ketoacyl-synt"/>
    <property type="match status" value="1"/>
</dbReference>
<protein>
    <submittedName>
        <fullName evidence="10">Type I polyketide synthase</fullName>
    </submittedName>
</protein>
<dbReference type="InterPro" id="IPR016035">
    <property type="entry name" value="Acyl_Trfase/lysoPLipase"/>
</dbReference>
<dbReference type="Pfam" id="PF18369">
    <property type="entry name" value="PKS_DE"/>
    <property type="match status" value="1"/>
</dbReference>
<dbReference type="PROSITE" id="PS52004">
    <property type="entry name" value="KS3_2"/>
    <property type="match status" value="1"/>
</dbReference>
<dbReference type="Proteomes" id="UP001431429">
    <property type="component" value="Unassembled WGS sequence"/>
</dbReference>
<sequence>MHSADDLWTLVASETDAVAEFPATRGWDVETLYDPEPGKPGRSSTRHGAFLYDADAFDPAFFGISPREALAMDPQQRLLLEVAWETIERAGIDPATLHTTPTGVFAGVMYGDYRSRLSSVPEELEGYMGNGSAGSVASGRVAYTFGFEGPAVTVDTACSSSLVAIHLAAQALRNGECSLALAGGVTVMATPDLFTEISRQRGLSADGRCKSFASAADGAGWGEGVGLLLLERLSDAQRNGHQVLAVVRGSAVNQDGASNGLTAPNGPSQERVIRQALANAHLTPDEVDAVEGHGTGTTLGDPIEAQALLATYGQDRSEDRPLWLGSLKSNIGHTQAASGVGGLIKMIMAMRHGQLPKTLHVDEPSSHVDWTAGAVELLTEQRSWPDTGRPRRAGISSFGISGTNAHVIVEQGPEVENATDGDVPGPVVVTDGTVPWLVSAKSQAALGEQARRLLDHLDRFPDVSPSVVGHALVAGRSVFDHRAVVIGREPEDFRGGLTALAAGEPSARVVTGTAAAGPGRTVLVFPGQGSQWLGMGVELMRSSPVFAEHVTACAAALEPFTDWNLIDVLTQVPGAPGLDRVDVVQPALWAMMISLARLWEHLGVMPDAVVGHSQGEIAAAHIAGVLSLEDAARLVALRSRALMQIRGLGRMLTVLAPEDRVRAMLADGDGSLSLAAVNGPATVTVSGSVTAMAEFNAALSEARMMRWELPGVDFAAHSSQVEALRDELLGLLAPIEPRPATVAFYSTVAGHLGGPMPDTTVMNAQYWYDNLATTVDFQTATRSLLDDGHTLFVEASPHPVLTSAVQETTEDHASTVEVAVTGTLRRDDDTWQRVLTSLATTHTHTTVNWPGFYPAARPTHLDLPTYPFQHQHYWLLDADQADIGRATGGSEGPAEAEFWDAVEREDLDAVIDTLGLGDAESERDAVDSALRAVLTAMSSWRRRQLNRSLMEGWRYRTTWKPLPGIGTGTTPKLDGSAWLVVVPEAAAADPAVRTVLDALRRRRAQVVRWDVAPDDLRERGALGRRLAAMVAAGEAPVRLTGVLSLAALVDDGLEAAHEPVSAGLAGTVALVRALDDAGVEARLWCLTREAVSTGNADAVVNPLQAQIWGLGQVVALERPERWGGLVDVPARLEGRAADLLCAVLADVEGADGAGQGHGEDQVAVRTSGAFGRRLARAPLGDTPAPDWRPRGTVLMTGGAGAVGSHVCRWLARAGAPHLLLVGRRGKDTPGIAELAAELTALGSRVTVAAVDVADRDALRELLASVPREHPLTAVFHGAGALADGLVESLTEERLERVLRPKVAAATALHELTADLDLEAFVLFSSAVGVLGNGGQGGYAAANAFLDALAQARRATGLPATAVAWGSWGGGGLVTGEVDQRLRRRGLPPMAPETAVAALAASLAQEETQVMVAQVEWEDFAPAYTAARPSRLIADLPDTAVLTTERSVDGHAGGASEGDLVAQLRELPRRKVDDVLLGTVRAHAAAVLGLNGPDEIGAERAFSLVGFDSLTSVELRNRLRRATGLQLPVTLLFDYPTPVAAARYLRAGLFPDRTAGGGDDGAPGGVAVDVDDAEVRELVLSIPPAKLREAGLLESLLNLAGRPAADGSAASGAGVSENGDGPSLDEMGVDDLVRRAMNNDVPDETWRS</sequence>
<dbReference type="InterPro" id="IPR036291">
    <property type="entry name" value="NAD(P)-bd_dom_sf"/>
</dbReference>
<evidence type="ECO:0000256" key="2">
    <source>
        <dbReference type="ARBA" id="ARBA00022553"/>
    </source>
</evidence>
<dbReference type="PROSITE" id="PS00606">
    <property type="entry name" value="KS3_1"/>
    <property type="match status" value="1"/>
</dbReference>
<accession>A0ABT0URU0</accession>
<dbReference type="SMART" id="SM00827">
    <property type="entry name" value="PKS_AT"/>
    <property type="match status" value="1"/>
</dbReference>
<dbReference type="PANTHER" id="PTHR43775">
    <property type="entry name" value="FATTY ACID SYNTHASE"/>
    <property type="match status" value="1"/>
</dbReference>
<dbReference type="CDD" id="cd00833">
    <property type="entry name" value="PKS"/>
    <property type="match status" value="1"/>
</dbReference>
<dbReference type="InterPro" id="IPR014030">
    <property type="entry name" value="Ketoacyl_synth_N"/>
</dbReference>
<dbReference type="SUPFAM" id="SSF55048">
    <property type="entry name" value="Probable ACP-binding domain of malonyl-CoA ACP transacylase"/>
    <property type="match status" value="1"/>
</dbReference>
<keyword evidence="2" id="KW-0597">Phosphoprotein</keyword>
<evidence type="ECO:0000256" key="6">
    <source>
        <dbReference type="ARBA" id="ARBA00023315"/>
    </source>
</evidence>
<dbReference type="SMART" id="SM01294">
    <property type="entry name" value="PKS_PP_betabranch"/>
    <property type="match status" value="1"/>
</dbReference>
<evidence type="ECO:0000313" key="10">
    <source>
        <dbReference type="EMBL" id="MCM2389951.1"/>
    </source>
</evidence>
<dbReference type="Gene3D" id="3.40.50.720">
    <property type="entry name" value="NAD(P)-binding Rossmann-like Domain"/>
    <property type="match status" value="1"/>
</dbReference>
<dbReference type="NCBIfam" id="NF045894">
    <property type="entry name" value="PKS_plus_SDR"/>
    <property type="match status" value="1"/>
</dbReference>
<dbReference type="Pfam" id="PF16197">
    <property type="entry name" value="KAsynt_C_assoc"/>
    <property type="match status" value="1"/>
</dbReference>
<evidence type="ECO:0000256" key="5">
    <source>
        <dbReference type="ARBA" id="ARBA00023268"/>
    </source>
</evidence>
<feature type="compositionally biased region" description="Low complexity" evidence="7">
    <location>
        <begin position="1604"/>
        <end position="1618"/>
    </location>
</feature>
<dbReference type="InterPro" id="IPR014031">
    <property type="entry name" value="Ketoacyl_synth_C"/>
</dbReference>
<dbReference type="SMART" id="SM00823">
    <property type="entry name" value="PKS_PP"/>
    <property type="match status" value="1"/>
</dbReference>